<proteinExistence type="predicted"/>
<dbReference type="PANTHER" id="PTHR11731:SF193">
    <property type="entry name" value="DIPEPTIDYL PEPTIDASE 9"/>
    <property type="match status" value="1"/>
</dbReference>
<evidence type="ECO:0000259" key="1">
    <source>
        <dbReference type="Pfam" id="PF00326"/>
    </source>
</evidence>
<dbReference type="InterPro" id="IPR001375">
    <property type="entry name" value="Peptidase_S9_cat"/>
</dbReference>
<feature type="domain" description="Peptidase S9 prolyl oligopeptidase catalytic" evidence="1">
    <location>
        <begin position="700"/>
        <end position="898"/>
    </location>
</feature>
<protein>
    <submittedName>
        <fullName evidence="2">Dienelactone hydrolase</fullName>
    </submittedName>
</protein>
<reference evidence="2 3" key="1">
    <citation type="submission" date="2020-08" db="EMBL/GenBank/DDBJ databases">
        <title>Genomic Encyclopedia of Type Strains, Phase IV (KMG-IV): sequencing the most valuable type-strain genomes for metagenomic binning, comparative biology and taxonomic classification.</title>
        <authorList>
            <person name="Goeker M."/>
        </authorList>
    </citation>
    <scope>NUCLEOTIDE SEQUENCE [LARGE SCALE GENOMIC DNA]</scope>
    <source>
        <strain evidence="2 3">DSM 104969</strain>
    </source>
</reference>
<organism evidence="2 3">
    <name type="scientific">Dysgonomonas hofstadii</name>
    <dbReference type="NCBI Taxonomy" id="637886"/>
    <lineage>
        <taxon>Bacteria</taxon>
        <taxon>Pseudomonadati</taxon>
        <taxon>Bacteroidota</taxon>
        <taxon>Bacteroidia</taxon>
        <taxon>Bacteroidales</taxon>
        <taxon>Dysgonomonadaceae</taxon>
        <taxon>Dysgonomonas</taxon>
    </lineage>
</organism>
<evidence type="ECO:0000313" key="3">
    <source>
        <dbReference type="Proteomes" id="UP000555103"/>
    </source>
</evidence>
<keyword evidence="3" id="KW-1185">Reference proteome</keyword>
<dbReference type="InterPro" id="IPR050278">
    <property type="entry name" value="Serine_Prot_S9B/DPPIV"/>
</dbReference>
<accession>A0A840CQR9</accession>
<dbReference type="InterPro" id="IPR029058">
    <property type="entry name" value="AB_hydrolase_fold"/>
</dbReference>
<dbReference type="RefSeq" id="WP_183307365.1">
    <property type="nucleotide sequence ID" value="NZ_JACIEP010000007.1"/>
</dbReference>
<dbReference type="EMBL" id="JACIEP010000007">
    <property type="protein sequence ID" value="MBB4036468.1"/>
    <property type="molecule type" value="Genomic_DNA"/>
</dbReference>
<comment type="caution">
    <text evidence="2">The sequence shown here is derived from an EMBL/GenBank/DDBJ whole genome shotgun (WGS) entry which is preliminary data.</text>
</comment>
<dbReference type="SUPFAM" id="SSF53474">
    <property type="entry name" value="alpha/beta-Hydrolases"/>
    <property type="match status" value="1"/>
</dbReference>
<sequence length="923" mass="106080">MKRKAYFKCVILGIITLTTIPGIAQKKPLDHTVYDSWKSISNVKVTNDGKFSVAVVKEQEGDDYLLIKDLKSYKELIIPRGSIYTITPDQKYVVTLIKAPFTVTRQAKIKKTAEEKMPKDSLSIITLDKFGIIKIPNVKSYKTGKDFSDYLAYTIDDSLKTKDKKEEKARTLILRHLSSQKEDTIKNITEYIFSPNGKAFAALANPNPKDSLSKKGVLYMDLASYKKQTISEGKTTYKNLIISELGNRLAFLATSDSLKKEIKDYALYYFQSGADSAKLVADKYKAGIPDKWNVSENSTPSFSKNEKRLFLGIAPIQLPKDTTIPDFEKAQLDIWHWQEPLIQPIQLVQKDRELKRTYLSYIDLDNGEKFYQLATEDMPVVRISDEDNGRYAIGLSNLKYRFETQWDIASRQTNDIWVLDLQQNTSKQIKTKVQGPTMLSPNGKYIAWYDLNDRQYYAYSIETGKEVCLTSELDINFWDEKYDMPSPPTPYGFAAWTENDEAILVYDAYDIWKLDPSGTNAPENITKNVGRQNKTTFRYIKTDPESRFIKKGEKLLLSAFDNISKKNGFLVLNGNKKSDLFFEEYTYSNLAKAKDKDVYCYTKGNFNTSTDLYVTTDLWKSDKILSDINPQMKDYNWGTAELISWTTFDGKPSEGIVYKPEDFDPDKKYPVMIYFYEKHSDNLYQYFSPAPSRSIINIPFYCSRGYIVFTPDIQYTDGHPGKSAYNSIISGVEELAKNPWIDKSNMAIQGQSWGGYQVAYLVTQTDMFKAAGAGAPVSNMFSAYNGIRWESGMSRQYQYEQTQSRIGATMWEAPELYKENSPVFFADKVKTPLLIMHNDNDGAVPWYQGIEYFMALRRLGKPVWMLQYNKEAHNLKERRNAKDLSVRLQQFFDHYLKGDPMPVWMKNGVPAIDKGRTYGFELE</sequence>
<dbReference type="SUPFAM" id="SSF82171">
    <property type="entry name" value="DPP6 N-terminal domain-like"/>
    <property type="match status" value="1"/>
</dbReference>
<dbReference type="Gene3D" id="3.40.50.1820">
    <property type="entry name" value="alpha/beta hydrolase"/>
    <property type="match status" value="1"/>
</dbReference>
<evidence type="ECO:0000313" key="2">
    <source>
        <dbReference type="EMBL" id="MBB4036468.1"/>
    </source>
</evidence>
<dbReference type="PANTHER" id="PTHR11731">
    <property type="entry name" value="PROTEASE FAMILY S9B,C DIPEPTIDYL-PEPTIDASE IV-RELATED"/>
    <property type="match status" value="1"/>
</dbReference>
<dbReference type="Proteomes" id="UP000555103">
    <property type="component" value="Unassembled WGS sequence"/>
</dbReference>
<dbReference type="AlphaFoldDB" id="A0A840CQR9"/>
<dbReference type="GO" id="GO:0008236">
    <property type="term" value="F:serine-type peptidase activity"/>
    <property type="evidence" value="ECO:0007669"/>
    <property type="project" value="InterPro"/>
</dbReference>
<gene>
    <name evidence="2" type="ORF">GGR21_002370</name>
</gene>
<dbReference type="GO" id="GO:0008239">
    <property type="term" value="F:dipeptidyl-peptidase activity"/>
    <property type="evidence" value="ECO:0007669"/>
    <property type="project" value="TreeGrafter"/>
</dbReference>
<dbReference type="GO" id="GO:0006508">
    <property type="term" value="P:proteolysis"/>
    <property type="evidence" value="ECO:0007669"/>
    <property type="project" value="InterPro"/>
</dbReference>
<keyword evidence="2" id="KW-0378">Hydrolase</keyword>
<name>A0A840CQR9_9BACT</name>
<dbReference type="Pfam" id="PF00326">
    <property type="entry name" value="Peptidase_S9"/>
    <property type="match status" value="1"/>
</dbReference>